<accession>A0A6B0URH5</accession>
<sequence length="129" mass="14559">MCPSKVFFLFSLKRFSAEKIMILLSMDWHASHLPLGARVTAGMECMEGSAMYFMSTGMSHSQTRMLLSSEVETKRRLSSTKVIVFTAPRWRSYSCTISLLLMSQQTIFLSEVPATNRFCLSLSGLNLTQ</sequence>
<evidence type="ECO:0000313" key="1">
    <source>
        <dbReference type="EMBL" id="MXU92114.1"/>
    </source>
</evidence>
<reference evidence="1" key="1">
    <citation type="submission" date="2019-12" db="EMBL/GenBank/DDBJ databases">
        <title>An insight into the sialome of adult female Ixodes ricinus ticks feeding for 6 days.</title>
        <authorList>
            <person name="Perner J."/>
            <person name="Ribeiro J.M.C."/>
        </authorList>
    </citation>
    <scope>NUCLEOTIDE SEQUENCE</scope>
    <source>
        <strain evidence="1">Semi-engorged</strain>
        <tissue evidence="1">Salivary glands</tissue>
    </source>
</reference>
<organism evidence="1">
    <name type="scientific">Ixodes ricinus</name>
    <name type="common">Common tick</name>
    <name type="synonym">Acarus ricinus</name>
    <dbReference type="NCBI Taxonomy" id="34613"/>
    <lineage>
        <taxon>Eukaryota</taxon>
        <taxon>Metazoa</taxon>
        <taxon>Ecdysozoa</taxon>
        <taxon>Arthropoda</taxon>
        <taxon>Chelicerata</taxon>
        <taxon>Arachnida</taxon>
        <taxon>Acari</taxon>
        <taxon>Parasitiformes</taxon>
        <taxon>Ixodida</taxon>
        <taxon>Ixodoidea</taxon>
        <taxon>Ixodidae</taxon>
        <taxon>Ixodinae</taxon>
        <taxon>Ixodes</taxon>
    </lineage>
</organism>
<name>A0A6B0URH5_IXORI</name>
<dbReference type="EMBL" id="GIFC01010031">
    <property type="protein sequence ID" value="MXU92114.1"/>
    <property type="molecule type" value="Transcribed_RNA"/>
</dbReference>
<proteinExistence type="predicted"/>
<dbReference type="AlphaFoldDB" id="A0A6B0URH5"/>
<protein>
    <submittedName>
        <fullName evidence="1">Uncharacterized protein</fullName>
    </submittedName>
</protein>